<reference evidence="1 2" key="1">
    <citation type="journal article" date="2022" name="New Phytol.">
        <title>Ecological generalism drives hyperdiversity of secondary metabolite gene clusters in xylarialean endophytes.</title>
        <authorList>
            <person name="Franco M.E.E."/>
            <person name="Wisecaver J.H."/>
            <person name="Arnold A.E."/>
            <person name="Ju Y.M."/>
            <person name="Slot J.C."/>
            <person name="Ahrendt S."/>
            <person name="Moore L.P."/>
            <person name="Eastman K.E."/>
            <person name="Scott K."/>
            <person name="Konkel Z."/>
            <person name="Mondo S.J."/>
            <person name="Kuo A."/>
            <person name="Hayes R.D."/>
            <person name="Haridas S."/>
            <person name="Andreopoulos B."/>
            <person name="Riley R."/>
            <person name="LaButti K."/>
            <person name="Pangilinan J."/>
            <person name="Lipzen A."/>
            <person name="Amirebrahimi M."/>
            <person name="Yan J."/>
            <person name="Adam C."/>
            <person name="Keymanesh K."/>
            <person name="Ng V."/>
            <person name="Louie K."/>
            <person name="Northen T."/>
            <person name="Drula E."/>
            <person name="Henrissat B."/>
            <person name="Hsieh H.M."/>
            <person name="Youens-Clark K."/>
            <person name="Lutzoni F."/>
            <person name="Miadlikowska J."/>
            <person name="Eastwood D.C."/>
            <person name="Hamelin R.C."/>
            <person name="Grigoriev I.V."/>
            <person name="U'Ren J.M."/>
        </authorList>
    </citation>
    <scope>NUCLEOTIDE SEQUENCE [LARGE SCALE GENOMIC DNA]</scope>
    <source>
        <strain evidence="1 2">CBS 119005</strain>
    </source>
</reference>
<evidence type="ECO:0000313" key="2">
    <source>
        <dbReference type="Proteomes" id="UP001497700"/>
    </source>
</evidence>
<accession>A0ACB9YQ71</accession>
<dbReference type="EMBL" id="MU393556">
    <property type="protein sequence ID" value="KAI4861303.1"/>
    <property type="molecule type" value="Genomic_DNA"/>
</dbReference>
<organism evidence="1 2">
    <name type="scientific">Hypoxylon rubiginosum</name>
    <dbReference type="NCBI Taxonomy" id="110542"/>
    <lineage>
        <taxon>Eukaryota</taxon>
        <taxon>Fungi</taxon>
        <taxon>Dikarya</taxon>
        <taxon>Ascomycota</taxon>
        <taxon>Pezizomycotina</taxon>
        <taxon>Sordariomycetes</taxon>
        <taxon>Xylariomycetidae</taxon>
        <taxon>Xylariales</taxon>
        <taxon>Hypoxylaceae</taxon>
        <taxon>Hypoxylon</taxon>
    </lineage>
</organism>
<proteinExistence type="predicted"/>
<comment type="caution">
    <text evidence="1">The sequence shown here is derived from an EMBL/GenBank/DDBJ whole genome shotgun (WGS) entry which is preliminary data.</text>
</comment>
<sequence>MKQSLRCQLCIFRLAYTQALRYLRGASTRTSTRMAPCPPSSTPNSFEHTLAKQTKNTRRHFSYESPRSFRGREENKQFLQTFANSPNPFSNTLPQAKFQLPRLMYTDKSELLGSHGRLYENRNRHLVAGKKEKHSVVLSSPSLLSLGLHRPSQLTYTYTAIPFSPCRHPEAPRVRKKTRGGRREAASILFVFKLTSETYGLTPVEESLGASNCLIPSPLLWPPSPPFYPQAYT</sequence>
<evidence type="ECO:0000313" key="1">
    <source>
        <dbReference type="EMBL" id="KAI4861303.1"/>
    </source>
</evidence>
<protein>
    <submittedName>
        <fullName evidence="1">Uncharacterized protein</fullName>
    </submittedName>
</protein>
<name>A0ACB9YQ71_9PEZI</name>
<keyword evidence="2" id="KW-1185">Reference proteome</keyword>
<gene>
    <name evidence="1" type="ORF">F4820DRAFT_71520</name>
</gene>
<dbReference type="Proteomes" id="UP001497700">
    <property type="component" value="Unassembled WGS sequence"/>
</dbReference>